<dbReference type="RefSeq" id="WP_389360812.1">
    <property type="nucleotide sequence ID" value="NZ_JBIACK010000004.1"/>
</dbReference>
<keyword evidence="2" id="KW-1185">Reference proteome</keyword>
<dbReference type="EMBL" id="JBIACK010000004">
    <property type="protein sequence ID" value="MFE8701043.1"/>
    <property type="molecule type" value="Genomic_DNA"/>
</dbReference>
<proteinExistence type="predicted"/>
<organism evidence="1 2">
    <name type="scientific">Cytobacillus spartinae</name>
    <dbReference type="NCBI Taxonomy" id="3299023"/>
    <lineage>
        <taxon>Bacteria</taxon>
        <taxon>Bacillati</taxon>
        <taxon>Bacillota</taxon>
        <taxon>Bacilli</taxon>
        <taxon>Bacillales</taxon>
        <taxon>Bacillaceae</taxon>
        <taxon>Cytobacillus</taxon>
    </lineage>
</organism>
<dbReference type="Proteomes" id="UP001601059">
    <property type="component" value="Unassembled WGS sequence"/>
</dbReference>
<evidence type="ECO:0000313" key="2">
    <source>
        <dbReference type="Proteomes" id="UP001601059"/>
    </source>
</evidence>
<comment type="caution">
    <text evidence="1">The sequence shown here is derived from an EMBL/GenBank/DDBJ whole genome shotgun (WGS) entry which is preliminary data.</text>
</comment>
<gene>
    <name evidence="1" type="ORF">ACFYKX_10485</name>
</gene>
<sequence>MSQVQIEKEKDITNIVILYSDGTKEEIQKGFVAQVVQEEDETTMKMKFVNTSGPELMDMAYAVCVGMAQFIPPHMLEEEEE</sequence>
<evidence type="ECO:0000313" key="1">
    <source>
        <dbReference type="EMBL" id="MFE8701043.1"/>
    </source>
</evidence>
<protein>
    <submittedName>
        <fullName evidence="1">Uncharacterized protein</fullName>
    </submittedName>
</protein>
<reference evidence="1 2" key="1">
    <citation type="submission" date="2024-08" db="EMBL/GenBank/DDBJ databases">
        <title>Two novel Cytobacillus novel species.</title>
        <authorList>
            <person name="Liu G."/>
        </authorList>
    </citation>
    <scope>NUCLEOTIDE SEQUENCE [LARGE SCALE GENOMIC DNA]</scope>
    <source>
        <strain evidence="1 2">FJAT-54145</strain>
    </source>
</reference>
<accession>A0ABW6KDR9</accession>
<name>A0ABW6KDR9_9BACI</name>